<evidence type="ECO:0000313" key="3">
    <source>
        <dbReference type="Proteomes" id="UP000036403"/>
    </source>
</evidence>
<feature type="domain" description="Tudor" evidence="1">
    <location>
        <begin position="16"/>
        <end position="132"/>
    </location>
</feature>
<keyword evidence="3" id="KW-1185">Reference proteome</keyword>
<dbReference type="InterPro" id="IPR002999">
    <property type="entry name" value="Tudor"/>
</dbReference>
<name>A0A0J7K2A5_LASNI</name>
<dbReference type="Gene3D" id="2.40.50.90">
    <property type="match status" value="1"/>
</dbReference>
<dbReference type="STRING" id="67767.A0A0J7K2A5"/>
<comment type="caution">
    <text evidence="2">The sequence shown here is derived from an EMBL/GenBank/DDBJ whole genome shotgun (WGS) entry which is preliminary data.</text>
</comment>
<dbReference type="SUPFAM" id="SSF63748">
    <property type="entry name" value="Tudor/PWWP/MBT"/>
    <property type="match status" value="1"/>
</dbReference>
<dbReference type="Pfam" id="PF00567">
    <property type="entry name" value="TUDOR"/>
    <property type="match status" value="1"/>
</dbReference>
<evidence type="ECO:0000313" key="2">
    <source>
        <dbReference type="EMBL" id="KMQ84331.1"/>
    </source>
</evidence>
<dbReference type="Proteomes" id="UP000036403">
    <property type="component" value="Unassembled WGS sequence"/>
</dbReference>
<dbReference type="Gene3D" id="2.30.30.140">
    <property type="match status" value="1"/>
</dbReference>
<dbReference type="GO" id="GO:0005737">
    <property type="term" value="C:cytoplasm"/>
    <property type="evidence" value="ECO:0007669"/>
    <property type="project" value="UniProtKB-ARBA"/>
</dbReference>
<dbReference type="PANTHER" id="PTHR16442:SF1">
    <property type="entry name" value="RING FINGER PROTEIN 17"/>
    <property type="match status" value="1"/>
</dbReference>
<dbReference type="PANTHER" id="PTHR16442">
    <property type="entry name" value="RING FINGER PROTEIN 17"/>
    <property type="match status" value="1"/>
</dbReference>
<protein>
    <recommendedName>
        <fullName evidence="1">Tudor domain-containing protein</fullName>
    </recommendedName>
</protein>
<reference evidence="2 3" key="1">
    <citation type="submission" date="2015-04" db="EMBL/GenBank/DDBJ databases">
        <title>Lasius niger genome sequencing.</title>
        <authorList>
            <person name="Konorov E.A."/>
            <person name="Nikitin M.A."/>
            <person name="Kirill M.V."/>
            <person name="Chang P."/>
        </authorList>
    </citation>
    <scope>NUCLEOTIDE SEQUENCE [LARGE SCALE GENOMIC DNA]</scope>
    <source>
        <tissue evidence="2">Whole</tissue>
    </source>
</reference>
<dbReference type="EMBL" id="LBMM01016717">
    <property type="protein sequence ID" value="KMQ84331.1"/>
    <property type="molecule type" value="Genomic_DNA"/>
</dbReference>
<evidence type="ECO:0000259" key="1">
    <source>
        <dbReference type="Pfam" id="PF00567"/>
    </source>
</evidence>
<dbReference type="InterPro" id="IPR035437">
    <property type="entry name" value="SNase_OB-fold_sf"/>
</dbReference>
<gene>
    <name evidence="2" type="ORF">RF55_17944</name>
</gene>
<accession>A0A0J7K2A5</accession>
<proteinExistence type="predicted"/>
<dbReference type="PaxDb" id="67767-A0A0J7K2A5"/>
<dbReference type="OrthoDB" id="7553983at2759"/>
<organism evidence="2 3">
    <name type="scientific">Lasius niger</name>
    <name type="common">Black garden ant</name>
    <dbReference type="NCBI Taxonomy" id="67767"/>
    <lineage>
        <taxon>Eukaryota</taxon>
        <taxon>Metazoa</taxon>
        <taxon>Ecdysozoa</taxon>
        <taxon>Arthropoda</taxon>
        <taxon>Hexapoda</taxon>
        <taxon>Insecta</taxon>
        <taxon>Pterygota</taxon>
        <taxon>Neoptera</taxon>
        <taxon>Endopterygota</taxon>
        <taxon>Hymenoptera</taxon>
        <taxon>Apocrita</taxon>
        <taxon>Aculeata</taxon>
        <taxon>Formicoidea</taxon>
        <taxon>Formicidae</taxon>
        <taxon>Formicinae</taxon>
        <taxon>Lasius</taxon>
        <taxon>Lasius</taxon>
    </lineage>
</organism>
<sequence>MEIQYINTDQLTRSRLEVKIVRAKSPLLFWVQLKNSERDLQELEEELNLRMYRRATYLHIWPEQMKEGMDVAVQSNKSWRRGFINKMNKNTWMVQVSLGDWGRVIWRKMSEVYLLEDRFRELPWQTIVCGLAYTGPALDSTIWPTETRELCRLLLEEHKGWINIVHPLRDGAALVKLCMQTQTTENTSYNFRDALIRLGHARLADKVTVDTYPAV</sequence>
<dbReference type="AlphaFoldDB" id="A0A0J7K2A5"/>